<feature type="domain" description="USP" evidence="8">
    <location>
        <begin position="90"/>
        <end position="198"/>
    </location>
</feature>
<keyword evidence="6" id="KW-0378">Hydrolase</keyword>
<gene>
    <name evidence="9" type="ORF">GSLYS_00010547001</name>
</gene>
<proteinExistence type="inferred from homology"/>
<evidence type="ECO:0000256" key="1">
    <source>
        <dbReference type="ARBA" id="ARBA00000707"/>
    </source>
</evidence>
<accession>A0AAV2HRS0</accession>
<dbReference type="AlphaFoldDB" id="A0AAV2HRS0"/>
<evidence type="ECO:0000313" key="10">
    <source>
        <dbReference type="Proteomes" id="UP001497497"/>
    </source>
</evidence>
<dbReference type="GO" id="GO:0005829">
    <property type="term" value="C:cytosol"/>
    <property type="evidence" value="ECO:0007669"/>
    <property type="project" value="TreeGrafter"/>
</dbReference>
<dbReference type="PANTHER" id="PTHR24006">
    <property type="entry name" value="UBIQUITIN CARBOXYL-TERMINAL HYDROLASE"/>
    <property type="match status" value="1"/>
</dbReference>
<evidence type="ECO:0000313" key="9">
    <source>
        <dbReference type="EMBL" id="CAL1536634.1"/>
    </source>
</evidence>
<protein>
    <recommendedName>
        <fullName evidence="3">ubiquitinyl hydrolase 1</fullName>
        <ecNumber evidence="3">3.4.19.12</ecNumber>
    </recommendedName>
</protein>
<feature type="non-terminal residue" evidence="9">
    <location>
        <position position="198"/>
    </location>
</feature>
<name>A0AAV2HRS0_LYMST</name>
<comment type="caution">
    <text evidence="9">The sequence shown here is derived from an EMBL/GenBank/DDBJ whole genome shotgun (WGS) entry which is preliminary data.</text>
</comment>
<evidence type="ECO:0000259" key="8">
    <source>
        <dbReference type="PROSITE" id="PS50235"/>
    </source>
</evidence>
<keyword evidence="5" id="KW-0833">Ubl conjugation pathway</keyword>
<dbReference type="PROSITE" id="PS50235">
    <property type="entry name" value="USP_3"/>
    <property type="match status" value="1"/>
</dbReference>
<dbReference type="InterPro" id="IPR050164">
    <property type="entry name" value="Peptidase_C19"/>
</dbReference>
<dbReference type="InterPro" id="IPR038765">
    <property type="entry name" value="Papain-like_cys_pep_sf"/>
</dbReference>
<evidence type="ECO:0000256" key="5">
    <source>
        <dbReference type="ARBA" id="ARBA00022786"/>
    </source>
</evidence>
<comment type="similarity">
    <text evidence="2">Belongs to the peptidase C19 family.</text>
</comment>
<keyword evidence="10" id="KW-1185">Reference proteome</keyword>
<evidence type="ECO:0000256" key="7">
    <source>
        <dbReference type="ARBA" id="ARBA00022807"/>
    </source>
</evidence>
<dbReference type="GO" id="GO:0005634">
    <property type="term" value="C:nucleus"/>
    <property type="evidence" value="ECO:0007669"/>
    <property type="project" value="UniProtKB-SubCell"/>
</dbReference>
<dbReference type="InterPro" id="IPR028889">
    <property type="entry name" value="USP"/>
</dbReference>
<organism evidence="9 10">
    <name type="scientific">Lymnaea stagnalis</name>
    <name type="common">Great pond snail</name>
    <name type="synonym">Helix stagnalis</name>
    <dbReference type="NCBI Taxonomy" id="6523"/>
    <lineage>
        <taxon>Eukaryota</taxon>
        <taxon>Metazoa</taxon>
        <taxon>Spiralia</taxon>
        <taxon>Lophotrochozoa</taxon>
        <taxon>Mollusca</taxon>
        <taxon>Gastropoda</taxon>
        <taxon>Heterobranchia</taxon>
        <taxon>Euthyneura</taxon>
        <taxon>Panpulmonata</taxon>
        <taxon>Hygrophila</taxon>
        <taxon>Lymnaeoidea</taxon>
        <taxon>Lymnaeidae</taxon>
        <taxon>Lymnaea</taxon>
    </lineage>
</organism>
<dbReference type="GO" id="GO:0006508">
    <property type="term" value="P:proteolysis"/>
    <property type="evidence" value="ECO:0007669"/>
    <property type="project" value="UniProtKB-KW"/>
</dbReference>
<evidence type="ECO:0000256" key="6">
    <source>
        <dbReference type="ARBA" id="ARBA00022801"/>
    </source>
</evidence>
<keyword evidence="7" id="KW-0788">Thiol protease</keyword>
<dbReference type="Proteomes" id="UP001497497">
    <property type="component" value="Unassembled WGS sequence"/>
</dbReference>
<evidence type="ECO:0000256" key="2">
    <source>
        <dbReference type="ARBA" id="ARBA00009085"/>
    </source>
</evidence>
<dbReference type="SUPFAM" id="SSF54001">
    <property type="entry name" value="Cysteine proteinases"/>
    <property type="match status" value="1"/>
</dbReference>
<dbReference type="Pfam" id="PF00443">
    <property type="entry name" value="UCH"/>
    <property type="match status" value="1"/>
</dbReference>
<reference evidence="9 10" key="1">
    <citation type="submission" date="2024-04" db="EMBL/GenBank/DDBJ databases">
        <authorList>
            <consortium name="Genoscope - CEA"/>
            <person name="William W."/>
        </authorList>
    </citation>
    <scope>NUCLEOTIDE SEQUENCE [LARGE SCALE GENOMIC DNA]</scope>
</reference>
<dbReference type="PANTHER" id="PTHR24006:SF722">
    <property type="entry name" value="UBIQUITIN CARBOXYL-TERMINAL HYDROLASE 48"/>
    <property type="match status" value="1"/>
</dbReference>
<evidence type="ECO:0000256" key="4">
    <source>
        <dbReference type="ARBA" id="ARBA00022670"/>
    </source>
</evidence>
<dbReference type="EMBL" id="CAXITT010000235">
    <property type="protein sequence ID" value="CAL1536634.1"/>
    <property type="molecule type" value="Genomic_DNA"/>
</dbReference>
<dbReference type="GO" id="GO:0004843">
    <property type="term" value="F:cysteine-type deubiquitinase activity"/>
    <property type="evidence" value="ECO:0007669"/>
    <property type="project" value="UniProtKB-EC"/>
</dbReference>
<dbReference type="Gene3D" id="3.90.70.10">
    <property type="entry name" value="Cysteine proteinases"/>
    <property type="match status" value="1"/>
</dbReference>
<dbReference type="EC" id="3.4.19.12" evidence="3"/>
<comment type="catalytic activity">
    <reaction evidence="1">
        <text>Thiol-dependent hydrolysis of ester, thioester, amide, peptide and isopeptide bonds formed by the C-terminal Gly of ubiquitin (a 76-residue protein attached to proteins as an intracellular targeting signal).</text>
        <dbReference type="EC" id="3.4.19.12"/>
    </reaction>
</comment>
<evidence type="ECO:0000256" key="3">
    <source>
        <dbReference type="ARBA" id="ARBA00012759"/>
    </source>
</evidence>
<sequence>MPPKQKVQLDKGAWQWAETTDYTNVTEEHVKMAYRVNLSTCERATCKRNCKGNPFCLNNLGEKKWYCTVDETKWQNFDPDSERRQKGHFVGLKNLGATCYVNTFLQLWFHNPIIRRAVYEWREPTLPSDYYEGWKPDSICGHLQVIFALLQSSRRCYVDPSALIECIGLDTGEQQDAQEFSKLFLHHLEAALSGVVPE</sequence>
<dbReference type="InterPro" id="IPR001394">
    <property type="entry name" value="Peptidase_C19_UCH"/>
</dbReference>
<dbReference type="GO" id="GO:0016579">
    <property type="term" value="P:protein deubiquitination"/>
    <property type="evidence" value="ECO:0007669"/>
    <property type="project" value="InterPro"/>
</dbReference>
<keyword evidence="4" id="KW-0645">Protease</keyword>